<sequence length="692" mass="75255">MLHHGWRGQGLGPISSRNGRPAPGRHPHTGPAPAPASWPSAPGRAARLRSSRVPPAQSSPQAESPAPRGTFDTLRSLAPYLWPKGERGLRARVVIALLLLVAAKIANILVPMAYARAVDALTPHVGAQAGTAAAILTVPVALVVGYGLLRIASSAFGELRDAVFTKVQARAGRRIALQVFTHLHALSLRFHLDRQTGGLSRVIERGTRGINFVLDFMLFNIIPTIIEILLVAAILWGMFSFSFAAVTLGTIALYVTFTLMFTNWRLRFRRQMNETDQEANTKAIDSLLNYETVKYFGNERHEERRYDASLARYERAYTQSEVSLNFLNMGQAAIIAIGLTVVMLMAARGVANGSMTVGDFVLVNTYLIQLYLPLNFLGFVYREMKQGLVDMEAMFTLMREAREVADRPGAPALPAGPGAVRFENVRFGYGRNREILHGISFEVPPGKMLAIVGPTGAGKSTISRLMFRFYDVWDGRVVIDGADLRDVTQESVRAAIGVVPQDTVLFNDTIAYNIAYGRPDATEEEVIQAAKLAQVHDFVMRLPDGYKTRVGERGLKLSGGEKQRVAIARTILKDPRILILDEATSALDTRTEQEIQSALRGVARGRTTLVIAHRLSTVVEADEIIVLSEGRIAERGSHAALVAAEGIYAGMWRRQAQAVALAEAAAAAREGESPSLPLDSSASMGSSAPATA</sequence>
<keyword evidence="5 12" id="KW-0067">ATP-binding</keyword>
<feature type="transmembrane region" description="Helical" evidence="9">
    <location>
        <begin position="241"/>
        <end position="262"/>
    </location>
</feature>
<feature type="transmembrane region" description="Helical" evidence="9">
    <location>
        <begin position="332"/>
        <end position="351"/>
    </location>
</feature>
<reference evidence="12 13" key="1">
    <citation type="submission" date="2021-03" db="EMBL/GenBank/DDBJ databases">
        <authorList>
            <person name="So Y."/>
        </authorList>
    </citation>
    <scope>NUCLEOTIDE SEQUENCE [LARGE SCALE GENOMIC DNA]</scope>
    <source>
        <strain evidence="12 13">SSH11</strain>
    </source>
</reference>
<evidence type="ECO:0000259" key="11">
    <source>
        <dbReference type="PROSITE" id="PS50929"/>
    </source>
</evidence>
<dbReference type="PANTHER" id="PTHR24221:SF402">
    <property type="entry name" value="IRON-SULFUR CLUSTERS TRANSPORTER ABCB7, MITOCHONDRIAL"/>
    <property type="match status" value="1"/>
</dbReference>
<evidence type="ECO:0000256" key="5">
    <source>
        <dbReference type="ARBA" id="ARBA00022840"/>
    </source>
</evidence>
<evidence type="ECO:0000313" key="12">
    <source>
        <dbReference type="EMBL" id="MBP0444219.1"/>
    </source>
</evidence>
<dbReference type="InterPro" id="IPR011527">
    <property type="entry name" value="ABC1_TM_dom"/>
</dbReference>
<dbReference type="SMART" id="SM00382">
    <property type="entry name" value="AAA"/>
    <property type="match status" value="1"/>
</dbReference>
<dbReference type="PROSITE" id="PS00211">
    <property type="entry name" value="ABC_TRANSPORTER_1"/>
    <property type="match status" value="1"/>
</dbReference>
<name>A0ABS4ADA0_9PROT</name>
<dbReference type="Proteomes" id="UP000681594">
    <property type="component" value="Unassembled WGS sequence"/>
</dbReference>
<dbReference type="GO" id="GO:0005524">
    <property type="term" value="F:ATP binding"/>
    <property type="evidence" value="ECO:0007669"/>
    <property type="project" value="UniProtKB-KW"/>
</dbReference>
<feature type="compositionally biased region" description="Low complexity" evidence="8">
    <location>
        <begin position="54"/>
        <end position="67"/>
    </location>
</feature>
<evidence type="ECO:0000256" key="9">
    <source>
        <dbReference type="SAM" id="Phobius"/>
    </source>
</evidence>
<dbReference type="Gene3D" id="1.20.1560.10">
    <property type="entry name" value="ABC transporter type 1, transmembrane domain"/>
    <property type="match status" value="1"/>
</dbReference>
<proteinExistence type="predicted"/>
<dbReference type="InterPro" id="IPR003439">
    <property type="entry name" value="ABC_transporter-like_ATP-bd"/>
</dbReference>
<evidence type="ECO:0000256" key="2">
    <source>
        <dbReference type="ARBA" id="ARBA00022448"/>
    </source>
</evidence>
<feature type="transmembrane region" description="Helical" evidence="9">
    <location>
        <begin position="212"/>
        <end position="235"/>
    </location>
</feature>
<evidence type="ECO:0000256" key="1">
    <source>
        <dbReference type="ARBA" id="ARBA00004651"/>
    </source>
</evidence>
<evidence type="ECO:0000256" key="4">
    <source>
        <dbReference type="ARBA" id="ARBA00022741"/>
    </source>
</evidence>
<evidence type="ECO:0000313" key="13">
    <source>
        <dbReference type="Proteomes" id="UP000681594"/>
    </source>
</evidence>
<evidence type="ECO:0000256" key="6">
    <source>
        <dbReference type="ARBA" id="ARBA00022989"/>
    </source>
</evidence>
<keyword evidence="3 9" id="KW-0812">Transmembrane</keyword>
<dbReference type="InterPro" id="IPR027417">
    <property type="entry name" value="P-loop_NTPase"/>
</dbReference>
<organism evidence="12 13">
    <name type="scientific">Pararoseomonas baculiformis</name>
    <dbReference type="NCBI Taxonomy" id="2820812"/>
    <lineage>
        <taxon>Bacteria</taxon>
        <taxon>Pseudomonadati</taxon>
        <taxon>Pseudomonadota</taxon>
        <taxon>Alphaproteobacteria</taxon>
        <taxon>Acetobacterales</taxon>
        <taxon>Acetobacteraceae</taxon>
        <taxon>Pararoseomonas</taxon>
    </lineage>
</organism>
<dbReference type="CDD" id="cd03253">
    <property type="entry name" value="ABCC_ATM1_transporter"/>
    <property type="match status" value="1"/>
</dbReference>
<dbReference type="Pfam" id="PF00005">
    <property type="entry name" value="ABC_tran"/>
    <property type="match status" value="1"/>
</dbReference>
<keyword evidence="4" id="KW-0547">Nucleotide-binding</keyword>
<dbReference type="CDD" id="cd18582">
    <property type="entry name" value="ABC_6TM_ATM1_ABCB7"/>
    <property type="match status" value="1"/>
</dbReference>
<dbReference type="EMBL" id="JAGIZB010000004">
    <property type="protein sequence ID" value="MBP0444219.1"/>
    <property type="molecule type" value="Genomic_DNA"/>
</dbReference>
<feature type="region of interest" description="Disordered" evidence="8">
    <location>
        <begin position="670"/>
        <end position="692"/>
    </location>
</feature>
<feature type="transmembrane region" description="Helical" evidence="9">
    <location>
        <begin position="127"/>
        <end position="149"/>
    </location>
</feature>
<evidence type="ECO:0000256" key="7">
    <source>
        <dbReference type="ARBA" id="ARBA00023136"/>
    </source>
</evidence>
<keyword evidence="6 9" id="KW-1133">Transmembrane helix</keyword>
<accession>A0ABS4ADA0</accession>
<dbReference type="SUPFAM" id="SSF52540">
    <property type="entry name" value="P-loop containing nucleoside triphosphate hydrolases"/>
    <property type="match status" value="1"/>
</dbReference>
<evidence type="ECO:0000256" key="8">
    <source>
        <dbReference type="SAM" id="MobiDB-lite"/>
    </source>
</evidence>
<gene>
    <name evidence="12" type="ORF">J8J14_05455</name>
</gene>
<keyword evidence="2" id="KW-0813">Transport</keyword>
<dbReference type="InterPro" id="IPR003593">
    <property type="entry name" value="AAA+_ATPase"/>
</dbReference>
<dbReference type="PANTHER" id="PTHR24221">
    <property type="entry name" value="ATP-BINDING CASSETTE SUB-FAMILY B"/>
    <property type="match status" value="1"/>
</dbReference>
<feature type="transmembrane region" description="Helical" evidence="9">
    <location>
        <begin position="93"/>
        <end position="115"/>
    </location>
</feature>
<dbReference type="PROSITE" id="PS50893">
    <property type="entry name" value="ABC_TRANSPORTER_2"/>
    <property type="match status" value="1"/>
</dbReference>
<evidence type="ECO:0000256" key="3">
    <source>
        <dbReference type="ARBA" id="ARBA00022692"/>
    </source>
</evidence>
<dbReference type="SUPFAM" id="SSF90123">
    <property type="entry name" value="ABC transporter transmembrane region"/>
    <property type="match status" value="1"/>
</dbReference>
<feature type="domain" description="ABC transporter" evidence="10">
    <location>
        <begin position="420"/>
        <end position="654"/>
    </location>
</feature>
<feature type="transmembrane region" description="Helical" evidence="9">
    <location>
        <begin position="363"/>
        <end position="381"/>
    </location>
</feature>
<comment type="caution">
    <text evidence="12">The sequence shown here is derived from an EMBL/GenBank/DDBJ whole genome shotgun (WGS) entry which is preliminary data.</text>
</comment>
<feature type="compositionally biased region" description="Polar residues" evidence="8">
    <location>
        <begin position="678"/>
        <end position="692"/>
    </location>
</feature>
<feature type="domain" description="ABC transmembrane type-1" evidence="11">
    <location>
        <begin position="94"/>
        <end position="386"/>
    </location>
</feature>
<comment type="subcellular location">
    <subcellularLocation>
        <location evidence="1">Cell membrane</location>
        <topology evidence="1">Multi-pass membrane protein</topology>
    </subcellularLocation>
</comment>
<dbReference type="InterPro" id="IPR017871">
    <property type="entry name" value="ABC_transporter-like_CS"/>
</dbReference>
<protein>
    <submittedName>
        <fullName evidence="12">ATP-binding cassette domain-containing protein</fullName>
    </submittedName>
</protein>
<keyword evidence="13" id="KW-1185">Reference proteome</keyword>
<dbReference type="PROSITE" id="PS50929">
    <property type="entry name" value="ABC_TM1F"/>
    <property type="match status" value="1"/>
</dbReference>
<dbReference type="InterPro" id="IPR039421">
    <property type="entry name" value="Type_1_exporter"/>
</dbReference>
<dbReference type="InterPro" id="IPR036640">
    <property type="entry name" value="ABC1_TM_sf"/>
</dbReference>
<feature type="region of interest" description="Disordered" evidence="8">
    <location>
        <begin position="1"/>
        <end position="70"/>
    </location>
</feature>
<dbReference type="Pfam" id="PF00664">
    <property type="entry name" value="ABC_membrane"/>
    <property type="match status" value="1"/>
</dbReference>
<keyword evidence="7 9" id="KW-0472">Membrane</keyword>
<evidence type="ECO:0000259" key="10">
    <source>
        <dbReference type="PROSITE" id="PS50893"/>
    </source>
</evidence>
<dbReference type="Gene3D" id="3.40.50.300">
    <property type="entry name" value="P-loop containing nucleotide triphosphate hydrolases"/>
    <property type="match status" value="1"/>
</dbReference>